<proteinExistence type="inferred from homology"/>
<dbReference type="Proteomes" id="UP000824496">
    <property type="component" value="Chromosome"/>
</dbReference>
<accession>A0ABM7UJ71</accession>
<comment type="function">
    <text evidence="11 14">Involved in the synthesis of autoinducer 2 (AI-2) which is secreted by bacteria and is used to communicate both the cell density and the metabolic potential of the environment. The regulation of gene expression in response to changes in cell density is called quorum sensing. Catalyzes the transformation of S-ribosylhomocysteine (RHC) to homocysteine (HC) and 4,5-dihydroxy-2,3-pentadione (DPD).</text>
</comment>
<comment type="similarity">
    <text evidence="2 14">Belongs to the LuxS family.</text>
</comment>
<feature type="binding site" evidence="14">
    <location>
        <position position="64"/>
    </location>
    <ligand>
        <name>Fe cation</name>
        <dbReference type="ChEBI" id="CHEBI:24875"/>
    </ligand>
</feature>
<comment type="subunit">
    <text evidence="3 14">Homodimer.</text>
</comment>
<evidence type="ECO:0000256" key="13">
    <source>
        <dbReference type="ARBA" id="ARBA00031777"/>
    </source>
</evidence>
<keyword evidence="7 14" id="KW-0479">Metal-binding</keyword>
<dbReference type="PANTHER" id="PTHR35799:SF1">
    <property type="entry name" value="S-RIBOSYLHOMOCYSTEINE LYASE"/>
    <property type="match status" value="1"/>
</dbReference>
<dbReference type="SUPFAM" id="SSF63411">
    <property type="entry name" value="LuxS/MPP-like metallohydrolase"/>
    <property type="match status" value="1"/>
</dbReference>
<gene>
    <name evidence="14 15" type="primary">luxS</name>
    <name evidence="15" type="ORF">MANAM107_10850</name>
</gene>
<dbReference type="RefSeq" id="WP_223912087.1">
    <property type="nucleotide sequence ID" value="NZ_AP025017.1"/>
</dbReference>
<evidence type="ECO:0000256" key="2">
    <source>
        <dbReference type="ARBA" id="ARBA00007311"/>
    </source>
</evidence>
<dbReference type="PRINTS" id="PR01487">
    <property type="entry name" value="LUXSPROTEIN"/>
</dbReference>
<evidence type="ECO:0000256" key="8">
    <source>
        <dbReference type="ARBA" id="ARBA00022929"/>
    </source>
</evidence>
<name>A0ABM7UJ71_9ACTO</name>
<comment type="cofactor">
    <cofactor evidence="14">
        <name>Fe cation</name>
        <dbReference type="ChEBI" id="CHEBI:24875"/>
    </cofactor>
    <text evidence="14">Binds 1 Fe cation per subunit.</text>
</comment>
<evidence type="ECO:0000256" key="12">
    <source>
        <dbReference type="ARBA" id="ARBA00030600"/>
    </source>
</evidence>
<organism evidence="15 16">
    <name type="scientific">Actinomyces capricornis</name>
    <dbReference type="NCBI Taxonomy" id="2755559"/>
    <lineage>
        <taxon>Bacteria</taxon>
        <taxon>Bacillati</taxon>
        <taxon>Actinomycetota</taxon>
        <taxon>Actinomycetes</taxon>
        <taxon>Actinomycetales</taxon>
        <taxon>Actinomycetaceae</taxon>
        <taxon>Actinomyces</taxon>
    </lineage>
</organism>
<evidence type="ECO:0000256" key="1">
    <source>
        <dbReference type="ARBA" id="ARBA00000297"/>
    </source>
</evidence>
<keyword evidence="10 14" id="KW-0456">Lyase</keyword>
<evidence type="ECO:0000256" key="5">
    <source>
        <dbReference type="ARBA" id="ARBA00015130"/>
    </source>
</evidence>
<comment type="catalytic activity">
    <reaction evidence="1 14">
        <text>S-(5-deoxy-D-ribos-5-yl)-L-homocysteine = (S)-4,5-dihydroxypentane-2,3-dione + L-homocysteine</text>
        <dbReference type="Rhea" id="RHEA:17753"/>
        <dbReference type="ChEBI" id="CHEBI:29484"/>
        <dbReference type="ChEBI" id="CHEBI:58195"/>
        <dbReference type="ChEBI" id="CHEBI:58199"/>
        <dbReference type="EC" id="4.4.1.21"/>
    </reaction>
</comment>
<evidence type="ECO:0000313" key="16">
    <source>
        <dbReference type="Proteomes" id="UP000824496"/>
    </source>
</evidence>
<keyword evidence="6 14" id="KW-0673">Quorum sensing</keyword>
<protein>
    <recommendedName>
        <fullName evidence="5 14">S-ribosylhomocysteine lyase</fullName>
        <ecNumber evidence="4 14">4.4.1.21</ecNumber>
    </recommendedName>
    <alternativeName>
        <fullName evidence="12 14">AI-2 synthesis protein</fullName>
    </alternativeName>
    <alternativeName>
        <fullName evidence="13 14">Autoinducer-2 production protein LuxS</fullName>
    </alternativeName>
</protein>
<dbReference type="InterPro" id="IPR037005">
    <property type="entry name" value="LuxS_sf"/>
</dbReference>
<dbReference type="GO" id="GO:0016829">
    <property type="term" value="F:lyase activity"/>
    <property type="evidence" value="ECO:0007669"/>
    <property type="project" value="UniProtKB-KW"/>
</dbReference>
<dbReference type="EMBL" id="AP025017">
    <property type="protein sequence ID" value="BDA64251.1"/>
    <property type="molecule type" value="Genomic_DNA"/>
</dbReference>
<dbReference type="Gene3D" id="3.30.1360.80">
    <property type="entry name" value="S-ribosylhomocysteinase (LuxS)"/>
    <property type="match status" value="1"/>
</dbReference>
<evidence type="ECO:0000256" key="4">
    <source>
        <dbReference type="ARBA" id="ARBA00012240"/>
    </source>
</evidence>
<dbReference type="Pfam" id="PF02664">
    <property type="entry name" value="LuxS"/>
    <property type="match status" value="1"/>
</dbReference>
<evidence type="ECO:0000256" key="11">
    <source>
        <dbReference type="ARBA" id="ARBA00024654"/>
    </source>
</evidence>
<reference evidence="15 16" key="1">
    <citation type="submission" date="2021-08" db="EMBL/GenBank/DDBJ databases">
        <title>Whole genome sequence of novel Actinomyces species strain MAS-1.</title>
        <authorList>
            <person name="Saito M."/>
            <person name="Kuwahara N."/>
            <person name="Takizawa T."/>
            <person name="Gotouda H."/>
            <person name="Ochiai T."/>
        </authorList>
    </citation>
    <scope>NUCLEOTIDE SEQUENCE [LARGE SCALE GENOMIC DNA]</scope>
    <source>
        <strain evidence="15 16">MAS-1</strain>
    </source>
</reference>
<evidence type="ECO:0000256" key="14">
    <source>
        <dbReference type="HAMAP-Rule" id="MF_00091"/>
    </source>
</evidence>
<evidence type="ECO:0000256" key="7">
    <source>
        <dbReference type="ARBA" id="ARBA00022723"/>
    </source>
</evidence>
<dbReference type="InterPro" id="IPR003815">
    <property type="entry name" value="S-ribosylhomocysteinase"/>
</dbReference>
<dbReference type="PIRSF" id="PIRSF006160">
    <property type="entry name" value="AI2"/>
    <property type="match status" value="1"/>
</dbReference>
<feature type="binding site" evidence="14">
    <location>
        <position position="130"/>
    </location>
    <ligand>
        <name>Fe cation</name>
        <dbReference type="ChEBI" id="CHEBI:24875"/>
    </ligand>
</feature>
<keyword evidence="16" id="KW-1185">Reference proteome</keyword>
<keyword evidence="8 14" id="KW-0071">Autoinducer synthesis</keyword>
<sequence length="167" mass="18563">MSEQSGHSAGRMNVESFNLDHTRVVAPFVRVADRKELPGGDVLVKYDVRFRQPNHEHLEMPAVHSIEHLSAELMRNHTDRLIDFSPMGCQTGFYALTLGLEPEEFLPLLEATFRDILSAQEVPAANEVQCGWGANHSLAAAQEAVGGFLSQREHWSQVFGPSSPEAR</sequence>
<dbReference type="EC" id="4.4.1.21" evidence="4 14"/>
<evidence type="ECO:0000256" key="9">
    <source>
        <dbReference type="ARBA" id="ARBA00023004"/>
    </source>
</evidence>
<evidence type="ECO:0000313" key="15">
    <source>
        <dbReference type="EMBL" id="BDA64251.1"/>
    </source>
</evidence>
<dbReference type="NCBIfam" id="NF002604">
    <property type="entry name" value="PRK02260.1-4"/>
    <property type="match status" value="1"/>
</dbReference>
<dbReference type="PANTHER" id="PTHR35799">
    <property type="entry name" value="S-RIBOSYLHOMOCYSTEINE LYASE"/>
    <property type="match status" value="1"/>
</dbReference>
<evidence type="ECO:0000256" key="3">
    <source>
        <dbReference type="ARBA" id="ARBA00011738"/>
    </source>
</evidence>
<dbReference type="InterPro" id="IPR011249">
    <property type="entry name" value="Metalloenz_LuxS/M16"/>
</dbReference>
<dbReference type="HAMAP" id="MF_00091">
    <property type="entry name" value="LuxS"/>
    <property type="match status" value="1"/>
</dbReference>
<feature type="binding site" evidence="14">
    <location>
        <position position="68"/>
    </location>
    <ligand>
        <name>Fe cation</name>
        <dbReference type="ChEBI" id="CHEBI:24875"/>
    </ligand>
</feature>
<evidence type="ECO:0000256" key="10">
    <source>
        <dbReference type="ARBA" id="ARBA00023239"/>
    </source>
</evidence>
<keyword evidence="9 14" id="KW-0408">Iron</keyword>
<evidence type="ECO:0000256" key="6">
    <source>
        <dbReference type="ARBA" id="ARBA00022654"/>
    </source>
</evidence>